<dbReference type="AlphaFoldDB" id="A0AAE3UB67"/>
<reference evidence="3" key="1">
    <citation type="submission" date="2023-05" db="EMBL/GenBank/DDBJ databases">
        <authorList>
            <person name="Zhang X."/>
        </authorList>
    </citation>
    <scope>NUCLEOTIDE SEQUENCE</scope>
    <source>
        <strain evidence="3">YF14B1</strain>
    </source>
</reference>
<dbReference type="GO" id="GO:0005975">
    <property type="term" value="P:carbohydrate metabolic process"/>
    <property type="evidence" value="ECO:0007669"/>
    <property type="project" value="InterPro"/>
</dbReference>
<protein>
    <submittedName>
        <fullName evidence="3">Glycoside hydrolase family 16 protein</fullName>
    </submittedName>
</protein>
<accession>A0AAE3UB67</accession>
<dbReference type="InterPro" id="IPR013320">
    <property type="entry name" value="ConA-like_dom_sf"/>
</dbReference>
<dbReference type="InterPro" id="IPR000757">
    <property type="entry name" value="Beta-glucanase-like"/>
</dbReference>
<dbReference type="Proteomes" id="UP001241110">
    <property type="component" value="Unassembled WGS sequence"/>
</dbReference>
<evidence type="ECO:0000256" key="1">
    <source>
        <dbReference type="ARBA" id="ARBA00006865"/>
    </source>
</evidence>
<sequence>MFQSFTYLQHWFLTLILFIGLLSCKKESLVHKKGYQLVWSDEFEYKGLPDPARWGYGEGGNGWGNHELQYYTRERIENAHVENGVLTIEARKEKFNQNEYTSARLHTKGKGDWMYGRIDVKAKLPSGKGTWPAIWMLASTTPLKWPDDGELDIMEHVGYDQGVIHANIHTKAYNHTIGTNKGNQLSVSDVSSTFHVYSMEWDEEKITFFIDDKSYFTFTNDKQNNSATWPYNQKFHLLLNIAIGGDWGGKEGIDNNIFPQTMEVDYVRVYQKK</sequence>
<organism evidence="3 4">
    <name type="scientific">Xanthocytophaga flava</name>
    <dbReference type="NCBI Taxonomy" id="3048013"/>
    <lineage>
        <taxon>Bacteria</taxon>
        <taxon>Pseudomonadati</taxon>
        <taxon>Bacteroidota</taxon>
        <taxon>Cytophagia</taxon>
        <taxon>Cytophagales</taxon>
        <taxon>Rhodocytophagaceae</taxon>
        <taxon>Xanthocytophaga</taxon>
    </lineage>
</organism>
<comment type="caution">
    <text evidence="3">The sequence shown here is derived from an EMBL/GenBank/DDBJ whole genome shotgun (WGS) entry which is preliminary data.</text>
</comment>
<dbReference type="PROSITE" id="PS51762">
    <property type="entry name" value="GH16_2"/>
    <property type="match status" value="1"/>
</dbReference>
<evidence type="ECO:0000313" key="4">
    <source>
        <dbReference type="Proteomes" id="UP001241110"/>
    </source>
</evidence>
<gene>
    <name evidence="3" type="ORF">QNI16_23345</name>
</gene>
<proteinExistence type="inferred from homology"/>
<dbReference type="CDD" id="cd08023">
    <property type="entry name" value="GH16_laminarinase_like"/>
    <property type="match status" value="1"/>
</dbReference>
<dbReference type="GO" id="GO:0004553">
    <property type="term" value="F:hydrolase activity, hydrolyzing O-glycosyl compounds"/>
    <property type="evidence" value="ECO:0007669"/>
    <property type="project" value="InterPro"/>
</dbReference>
<dbReference type="InterPro" id="IPR050546">
    <property type="entry name" value="Glycosyl_Hydrlase_16"/>
</dbReference>
<dbReference type="Gene3D" id="2.60.120.200">
    <property type="match status" value="1"/>
</dbReference>
<dbReference type="PANTHER" id="PTHR10963">
    <property type="entry name" value="GLYCOSYL HYDROLASE-RELATED"/>
    <property type="match status" value="1"/>
</dbReference>
<dbReference type="PANTHER" id="PTHR10963:SF55">
    <property type="entry name" value="GLYCOSIDE HYDROLASE FAMILY 16 PROTEIN"/>
    <property type="match status" value="1"/>
</dbReference>
<dbReference type="RefSeq" id="WP_313983316.1">
    <property type="nucleotide sequence ID" value="NZ_JASJOS010000011.1"/>
</dbReference>
<evidence type="ECO:0000313" key="3">
    <source>
        <dbReference type="EMBL" id="MDJ1483454.1"/>
    </source>
</evidence>
<dbReference type="EMBL" id="JASJOS010000011">
    <property type="protein sequence ID" value="MDJ1483454.1"/>
    <property type="molecule type" value="Genomic_DNA"/>
</dbReference>
<dbReference type="Pfam" id="PF00722">
    <property type="entry name" value="Glyco_hydro_16"/>
    <property type="match status" value="1"/>
</dbReference>
<keyword evidence="3" id="KW-0378">Hydrolase</keyword>
<feature type="domain" description="GH16" evidence="2">
    <location>
        <begin position="43"/>
        <end position="273"/>
    </location>
</feature>
<comment type="similarity">
    <text evidence="1">Belongs to the glycosyl hydrolase 16 family.</text>
</comment>
<name>A0AAE3UB67_9BACT</name>
<evidence type="ECO:0000259" key="2">
    <source>
        <dbReference type="PROSITE" id="PS51762"/>
    </source>
</evidence>
<dbReference type="SUPFAM" id="SSF49899">
    <property type="entry name" value="Concanavalin A-like lectins/glucanases"/>
    <property type="match status" value="1"/>
</dbReference>